<proteinExistence type="predicted"/>
<name>A0A1V0B4H3_9GAMM</name>
<accession>A0A1V0B4H3</accession>
<evidence type="ECO:0000313" key="2">
    <source>
        <dbReference type="EMBL" id="AQZ94828.1"/>
    </source>
</evidence>
<keyword evidence="3" id="KW-1185">Reference proteome</keyword>
<dbReference type="KEGG" id="ppha:BVH74_08735"/>
<dbReference type="Gene3D" id="2.40.160.20">
    <property type="match status" value="1"/>
</dbReference>
<dbReference type="SUPFAM" id="SSF56925">
    <property type="entry name" value="OMPA-like"/>
    <property type="match status" value="1"/>
</dbReference>
<dbReference type="RefSeq" id="WP_080049681.1">
    <property type="nucleotide sequence ID" value="NZ_CP020100.1"/>
</dbReference>
<evidence type="ECO:0000313" key="3">
    <source>
        <dbReference type="Proteomes" id="UP000243488"/>
    </source>
</evidence>
<dbReference type="EMBL" id="CP020100">
    <property type="protein sequence ID" value="AQZ94828.1"/>
    <property type="molecule type" value="Genomic_DNA"/>
</dbReference>
<reference evidence="2 3" key="1">
    <citation type="submission" date="2017-03" db="EMBL/GenBank/DDBJ databases">
        <title>Complete genome sequence of the novel DNRA strain Pseudomonas sp. S-6-2 isolated from Chinese polluted river sediment. Journal of Biotechnology.</title>
        <authorList>
            <person name="Li J."/>
            <person name="Xiang F."/>
            <person name="Wang L."/>
            <person name="Xi L."/>
            <person name="Liu J."/>
        </authorList>
    </citation>
    <scope>NUCLEOTIDE SEQUENCE [LARGE SCALE GENOMIC DNA]</scope>
    <source>
        <strain evidence="2 3">S-6-2</strain>
    </source>
</reference>
<dbReference type="InterPro" id="IPR011250">
    <property type="entry name" value="OMP/PagP_B-barrel"/>
</dbReference>
<dbReference type="Proteomes" id="UP000243488">
    <property type="component" value="Chromosome"/>
</dbReference>
<dbReference type="AlphaFoldDB" id="A0A1V0B4H3"/>
<feature type="chain" id="PRO_5012550123" evidence="1">
    <location>
        <begin position="24"/>
        <end position="201"/>
    </location>
</feature>
<dbReference type="STRING" id="1931241.BVH74_08735"/>
<feature type="signal peptide" evidence="1">
    <location>
        <begin position="1"/>
        <end position="23"/>
    </location>
</feature>
<sequence length="201" mass="21852">MKTTLKTLAVGTTLAFASVAAHANDTFVGLTWGETSNNIQRSDSLKQNLGNTNLDKVIDNTGTWGLRAGQINERGRFYATYENLSDSYASQYKLRQQNLLGSYDLFLPITDSTRLFGGATLGAVKLEQESKGFKRDSDIGYAAGLQAGILQQLTPNVSLEGGYRYLRSNASTELSSRTAGKQGSAKLHSSELAYLGVNYQF</sequence>
<protein>
    <submittedName>
        <fullName evidence="2">Uncharacterized protein</fullName>
    </submittedName>
</protein>
<evidence type="ECO:0000256" key="1">
    <source>
        <dbReference type="SAM" id="SignalP"/>
    </source>
</evidence>
<organism evidence="2 3">
    <name type="scientific">Halopseudomonas phragmitis</name>
    <dbReference type="NCBI Taxonomy" id="1931241"/>
    <lineage>
        <taxon>Bacteria</taxon>
        <taxon>Pseudomonadati</taxon>
        <taxon>Pseudomonadota</taxon>
        <taxon>Gammaproteobacteria</taxon>
        <taxon>Pseudomonadales</taxon>
        <taxon>Pseudomonadaceae</taxon>
        <taxon>Halopseudomonas</taxon>
    </lineage>
</organism>
<keyword evidence="1" id="KW-0732">Signal</keyword>
<gene>
    <name evidence="2" type="ORF">BVH74_08735</name>
</gene>